<protein>
    <submittedName>
        <fullName evidence="1">Uncharacterized protein</fullName>
    </submittedName>
</protein>
<dbReference type="Proteomes" id="UP000815325">
    <property type="component" value="Unassembled WGS sequence"/>
</dbReference>
<gene>
    <name evidence="1" type="ORF">DUNSADRAFT_15263</name>
</gene>
<proteinExistence type="predicted"/>
<sequence length="241" mass="27511">MDEEEENPDEVLHNTDGLVWGLYSHLWRKTHRGQPCPNINLPHTVIYKNARPIAWYFTSVRDNMIYRKQKKKVVGQLIWEAMSAGQDPNVDACAWFSGNMTLLASQPKKTKGSQHPEAVQYELEPAEETKESASFEYLPSERVHHLTYPGQYTVILEQIYDGILQKFVAPREAHDSIIRAIWSPTACVCERRTNRNVLSDLTKPLSSRIASFENGTAREQDGCVSADCTLHVKAEAHLVRY</sequence>
<dbReference type="EMBL" id="MU070095">
    <property type="protein sequence ID" value="KAF5829962.1"/>
    <property type="molecule type" value="Genomic_DNA"/>
</dbReference>
<reference evidence="1" key="1">
    <citation type="submission" date="2017-08" db="EMBL/GenBank/DDBJ databases">
        <authorList>
            <person name="Polle J.E."/>
            <person name="Barry K."/>
            <person name="Cushman J."/>
            <person name="Schmutz J."/>
            <person name="Tran D."/>
            <person name="Hathwaick L.T."/>
            <person name="Yim W.C."/>
            <person name="Jenkins J."/>
            <person name="Mckie-Krisberg Z.M."/>
            <person name="Prochnik S."/>
            <person name="Lindquist E."/>
            <person name="Dockter R.B."/>
            <person name="Adam C."/>
            <person name="Molina H."/>
            <person name="Bunkerborg J."/>
            <person name="Jin E."/>
            <person name="Buchheim M."/>
            <person name="Magnuson J."/>
        </authorList>
    </citation>
    <scope>NUCLEOTIDE SEQUENCE</scope>
    <source>
        <strain evidence="1">CCAP 19/18</strain>
    </source>
</reference>
<comment type="caution">
    <text evidence="1">The sequence shown here is derived from an EMBL/GenBank/DDBJ whole genome shotgun (WGS) entry which is preliminary data.</text>
</comment>
<evidence type="ECO:0000313" key="1">
    <source>
        <dbReference type="EMBL" id="KAF5829962.1"/>
    </source>
</evidence>
<keyword evidence="2" id="KW-1185">Reference proteome</keyword>
<accession>A0ABQ7G5V0</accession>
<evidence type="ECO:0000313" key="2">
    <source>
        <dbReference type="Proteomes" id="UP000815325"/>
    </source>
</evidence>
<name>A0ABQ7G5V0_DUNSA</name>
<organism evidence="1 2">
    <name type="scientific">Dunaliella salina</name>
    <name type="common">Green alga</name>
    <name type="synonym">Protococcus salinus</name>
    <dbReference type="NCBI Taxonomy" id="3046"/>
    <lineage>
        <taxon>Eukaryota</taxon>
        <taxon>Viridiplantae</taxon>
        <taxon>Chlorophyta</taxon>
        <taxon>core chlorophytes</taxon>
        <taxon>Chlorophyceae</taxon>
        <taxon>CS clade</taxon>
        <taxon>Chlamydomonadales</taxon>
        <taxon>Dunaliellaceae</taxon>
        <taxon>Dunaliella</taxon>
    </lineage>
</organism>